<dbReference type="AlphaFoldDB" id="A0A2I0LFK9"/>
<sequence>MRFRGDSHSTKPSSLGSSRGKMSMGCELRESQETTIARFLGGMNKETADMIERQPFVSLEDVIKLAIKVQRQQKRGQLTTPRVFNLKSMIARSTPQGSASRHFISEFPNWREVTIQNPHAVESEVEEAIENVCGVMSKKKVEYADKGEKLEAKQVVSSESKLEEQWECLENIPKEEFAIEDLLMVFRPVKPELSEAHMTPLRKGQSS</sequence>
<organism evidence="2 3">
    <name type="scientific">Punica granatum</name>
    <name type="common">Pomegranate</name>
    <dbReference type="NCBI Taxonomy" id="22663"/>
    <lineage>
        <taxon>Eukaryota</taxon>
        <taxon>Viridiplantae</taxon>
        <taxon>Streptophyta</taxon>
        <taxon>Embryophyta</taxon>
        <taxon>Tracheophyta</taxon>
        <taxon>Spermatophyta</taxon>
        <taxon>Magnoliopsida</taxon>
        <taxon>eudicotyledons</taxon>
        <taxon>Gunneridae</taxon>
        <taxon>Pentapetalae</taxon>
        <taxon>rosids</taxon>
        <taxon>malvids</taxon>
        <taxon>Myrtales</taxon>
        <taxon>Lythraceae</taxon>
        <taxon>Punica</taxon>
    </lineage>
</organism>
<proteinExistence type="predicted"/>
<evidence type="ECO:0000313" key="3">
    <source>
        <dbReference type="Proteomes" id="UP000233551"/>
    </source>
</evidence>
<evidence type="ECO:0000313" key="2">
    <source>
        <dbReference type="EMBL" id="PKI79461.1"/>
    </source>
</evidence>
<evidence type="ECO:0000256" key="1">
    <source>
        <dbReference type="SAM" id="MobiDB-lite"/>
    </source>
</evidence>
<accession>A0A2I0LFK9</accession>
<reference evidence="2 3" key="1">
    <citation type="submission" date="2017-11" db="EMBL/GenBank/DDBJ databases">
        <title>De-novo sequencing of pomegranate (Punica granatum L.) genome.</title>
        <authorList>
            <person name="Akparov Z."/>
            <person name="Amiraslanov A."/>
            <person name="Hajiyeva S."/>
            <person name="Abbasov M."/>
            <person name="Kaur K."/>
            <person name="Hamwieh A."/>
            <person name="Solovyev V."/>
            <person name="Salamov A."/>
            <person name="Braich B."/>
            <person name="Kosarev P."/>
            <person name="Mahmoud A."/>
            <person name="Hajiyev E."/>
            <person name="Babayeva S."/>
            <person name="Izzatullayeva V."/>
            <person name="Mammadov A."/>
            <person name="Mammadov A."/>
            <person name="Sharifova S."/>
            <person name="Ojaghi J."/>
            <person name="Eynullazada K."/>
            <person name="Bayramov B."/>
            <person name="Abdulazimova A."/>
            <person name="Shahmuradov I."/>
        </authorList>
    </citation>
    <scope>NUCLEOTIDE SEQUENCE [LARGE SCALE GENOMIC DNA]</scope>
    <source>
        <strain evidence="3">cv. AG2017</strain>
        <tissue evidence="2">Leaf</tissue>
    </source>
</reference>
<feature type="region of interest" description="Disordered" evidence="1">
    <location>
        <begin position="1"/>
        <end position="25"/>
    </location>
</feature>
<keyword evidence="3" id="KW-1185">Reference proteome</keyword>
<name>A0A2I0LFK9_PUNGR</name>
<gene>
    <name evidence="2" type="ORF">CRG98_000152</name>
</gene>
<dbReference type="EMBL" id="PGOL01000004">
    <property type="protein sequence ID" value="PKI79461.1"/>
    <property type="molecule type" value="Genomic_DNA"/>
</dbReference>
<comment type="caution">
    <text evidence="2">The sequence shown here is derived from an EMBL/GenBank/DDBJ whole genome shotgun (WGS) entry which is preliminary data.</text>
</comment>
<dbReference type="Proteomes" id="UP000233551">
    <property type="component" value="Unassembled WGS sequence"/>
</dbReference>
<protein>
    <submittedName>
        <fullName evidence="2">Uncharacterized protein</fullName>
    </submittedName>
</protein>